<sequence length="47" mass="5534">MENIAMVVQKLVIYLPKAIQRSLPIYQRPTSGKFHSVWFLQWPSAFL</sequence>
<accession>A0A0B1S6S0</accession>
<gene>
    <name evidence="1" type="ORF">OESDEN_19709</name>
</gene>
<name>A0A0B1S6S0_OESDE</name>
<dbReference type="AlphaFoldDB" id="A0A0B1S6S0"/>
<organism evidence="1 2">
    <name type="scientific">Oesophagostomum dentatum</name>
    <name type="common">Nodular worm</name>
    <dbReference type="NCBI Taxonomy" id="61180"/>
    <lineage>
        <taxon>Eukaryota</taxon>
        <taxon>Metazoa</taxon>
        <taxon>Ecdysozoa</taxon>
        <taxon>Nematoda</taxon>
        <taxon>Chromadorea</taxon>
        <taxon>Rhabditida</taxon>
        <taxon>Rhabditina</taxon>
        <taxon>Rhabditomorpha</taxon>
        <taxon>Strongyloidea</taxon>
        <taxon>Strongylidae</taxon>
        <taxon>Oesophagostomum</taxon>
    </lineage>
</organism>
<evidence type="ECO:0000313" key="1">
    <source>
        <dbReference type="EMBL" id="KHJ80614.1"/>
    </source>
</evidence>
<dbReference type="EMBL" id="KN600170">
    <property type="protein sequence ID" value="KHJ80614.1"/>
    <property type="molecule type" value="Genomic_DNA"/>
</dbReference>
<proteinExistence type="predicted"/>
<reference evidence="1 2" key="1">
    <citation type="submission" date="2014-03" db="EMBL/GenBank/DDBJ databases">
        <title>Draft genome of the hookworm Oesophagostomum dentatum.</title>
        <authorList>
            <person name="Mitreva M."/>
        </authorList>
    </citation>
    <scope>NUCLEOTIDE SEQUENCE [LARGE SCALE GENOMIC DNA]</scope>
    <source>
        <strain evidence="1 2">OD-Hann</strain>
    </source>
</reference>
<evidence type="ECO:0000313" key="2">
    <source>
        <dbReference type="Proteomes" id="UP000053660"/>
    </source>
</evidence>
<protein>
    <submittedName>
        <fullName evidence="1">Uncharacterized protein</fullName>
    </submittedName>
</protein>
<dbReference type="Proteomes" id="UP000053660">
    <property type="component" value="Unassembled WGS sequence"/>
</dbReference>
<keyword evidence="2" id="KW-1185">Reference proteome</keyword>